<accession>A0A1A7PPQ4</accession>
<dbReference type="SMART" id="SM00331">
    <property type="entry name" value="PP2C_SIG"/>
    <property type="match status" value="1"/>
</dbReference>
<organism evidence="2 3">
    <name type="scientific">Gallibacterium genomosp. 3</name>
    <dbReference type="NCBI Taxonomy" id="505345"/>
    <lineage>
        <taxon>Bacteria</taxon>
        <taxon>Pseudomonadati</taxon>
        <taxon>Pseudomonadota</taxon>
        <taxon>Gammaproteobacteria</taxon>
        <taxon>Pasteurellales</taxon>
        <taxon>Pasteurellaceae</taxon>
        <taxon>Gallibacterium</taxon>
    </lineage>
</organism>
<evidence type="ECO:0000259" key="1">
    <source>
        <dbReference type="PROSITE" id="PS51746"/>
    </source>
</evidence>
<dbReference type="SMART" id="SM00332">
    <property type="entry name" value="PP2Cc"/>
    <property type="match status" value="1"/>
</dbReference>
<dbReference type="SUPFAM" id="SSF81606">
    <property type="entry name" value="PP2C-like"/>
    <property type="match status" value="1"/>
</dbReference>
<dbReference type="Proteomes" id="UP000092626">
    <property type="component" value="Unassembled WGS sequence"/>
</dbReference>
<name>A0A1A7PPQ4_9PAST</name>
<evidence type="ECO:0000313" key="2">
    <source>
        <dbReference type="EMBL" id="OBX03697.1"/>
    </source>
</evidence>
<feature type="domain" description="PPM-type phosphatase" evidence="1">
    <location>
        <begin position="4"/>
        <end position="234"/>
    </location>
</feature>
<reference evidence="2 3" key="1">
    <citation type="submission" date="2014-11" db="EMBL/GenBank/DDBJ databases">
        <title>Pan-genome of Gallibacterium spp.</title>
        <authorList>
            <person name="Kudirkiene E."/>
            <person name="Bojesen A.M."/>
        </authorList>
    </citation>
    <scope>NUCLEOTIDE SEQUENCE [LARGE SCALE GENOMIC DNA]</scope>
    <source>
        <strain evidence="2 3">59/S3/89</strain>
    </source>
</reference>
<dbReference type="InterPro" id="IPR036457">
    <property type="entry name" value="PPM-type-like_dom_sf"/>
</dbReference>
<dbReference type="AlphaFoldDB" id="A0A1A7PPQ4"/>
<dbReference type="RefSeq" id="WP_065237943.1">
    <property type="nucleotide sequence ID" value="NZ_JTJR01000041.1"/>
</dbReference>
<dbReference type="Gene3D" id="3.60.40.10">
    <property type="entry name" value="PPM-type phosphatase domain"/>
    <property type="match status" value="1"/>
</dbReference>
<dbReference type="InterPro" id="IPR001932">
    <property type="entry name" value="PPM-type_phosphatase-like_dom"/>
</dbReference>
<proteinExistence type="predicted"/>
<evidence type="ECO:0000313" key="3">
    <source>
        <dbReference type="Proteomes" id="UP000092626"/>
    </source>
</evidence>
<dbReference type="STRING" id="505345.QV06_09645"/>
<dbReference type="EMBL" id="JTJR01000041">
    <property type="protein sequence ID" value="OBX03697.1"/>
    <property type="molecule type" value="Genomic_DNA"/>
</dbReference>
<sequence length="238" mass="27066">MITLYSTSTFSFSKDKVQINQDSYLTPQKFHDTYIFAIADGVGGYLGGEIASNLAISTLCETHDKIKTVFTRTLEKIKALPPELKNASTTLTFGYLSEEGLHIGHIGDCRLYIKQGNKLRQKTKDHTSHQRLLDEGIYTKKELKELKGKSIITTAISTQVEMKYDEIFIPIDEIKDKNGEIFIYLMSDGAHHFWELRPRFSDNTMNSVTKFAAALQKRIEKAPIDDYSLIAAQFKIEK</sequence>
<comment type="caution">
    <text evidence="2">The sequence shown here is derived from an EMBL/GenBank/DDBJ whole genome shotgun (WGS) entry which is preliminary data.</text>
</comment>
<dbReference type="PATRIC" id="fig|505345.6.peg.1961"/>
<gene>
    <name evidence="2" type="ORF">QV06_09645</name>
</gene>
<protein>
    <submittedName>
        <fullName evidence="2">Protein phosphatase</fullName>
    </submittedName>
</protein>
<dbReference type="Pfam" id="PF13672">
    <property type="entry name" value="PP2C_2"/>
    <property type="match status" value="1"/>
</dbReference>
<dbReference type="PROSITE" id="PS51746">
    <property type="entry name" value="PPM_2"/>
    <property type="match status" value="1"/>
</dbReference>